<sequence>MKWKLEFLRLLLSRDTGQAFELKAVNLPSMLYRYRSFSEHNLDNLASGHEWMSLPLDFNDVFDGCVTNVKRDIDKALRESAGDGEWGDPDDVITMLKEAFQIDDIAEIMIHGVNRNLRGKDVHICCFSERIDSSVMWAHYGVNHTRYCAAYDFSEAANAKHIFPVFYEPVISSTINPKLGDEPASDHYPLLFKDKDWSYEREWRLIYYDLLQKNANSQLLKMPPVAVLYAGGIMHRRTT</sequence>
<name>A0A7L5DWL5_9SPHI</name>
<dbReference type="EMBL" id="CP051682">
    <property type="protein sequence ID" value="QJD95482.1"/>
    <property type="molecule type" value="Genomic_DNA"/>
</dbReference>
<dbReference type="RefSeq" id="WP_169606492.1">
    <property type="nucleotide sequence ID" value="NZ_CP051682.1"/>
</dbReference>
<gene>
    <name evidence="1" type="ORF">HH214_06130</name>
</gene>
<dbReference type="AlphaFoldDB" id="A0A7L5DWL5"/>
<evidence type="ECO:0000313" key="2">
    <source>
        <dbReference type="Proteomes" id="UP000503278"/>
    </source>
</evidence>
<protein>
    <submittedName>
        <fullName evidence="1">DUF2971 domain-containing protein</fullName>
    </submittedName>
</protein>
<evidence type="ECO:0000313" key="1">
    <source>
        <dbReference type="EMBL" id="QJD95482.1"/>
    </source>
</evidence>
<keyword evidence="2" id="KW-1185">Reference proteome</keyword>
<proteinExistence type="predicted"/>
<organism evidence="1 2">
    <name type="scientific">Mucilaginibacter robiniae</name>
    <dbReference type="NCBI Taxonomy" id="2728022"/>
    <lineage>
        <taxon>Bacteria</taxon>
        <taxon>Pseudomonadati</taxon>
        <taxon>Bacteroidota</taxon>
        <taxon>Sphingobacteriia</taxon>
        <taxon>Sphingobacteriales</taxon>
        <taxon>Sphingobacteriaceae</taxon>
        <taxon>Mucilaginibacter</taxon>
    </lineage>
</organism>
<accession>A0A7L5DWL5</accession>
<reference evidence="1 2" key="1">
    <citation type="submission" date="2020-04" db="EMBL/GenBank/DDBJ databases">
        <title>Genome sequencing of novel species.</title>
        <authorList>
            <person name="Heo J."/>
            <person name="Kim S.-J."/>
            <person name="Kim J.-S."/>
            <person name="Hong S.-B."/>
            <person name="Kwon S.-W."/>
        </authorList>
    </citation>
    <scope>NUCLEOTIDE SEQUENCE [LARGE SCALE GENOMIC DNA]</scope>
    <source>
        <strain evidence="1 2">F39-2</strain>
    </source>
</reference>
<dbReference type="Proteomes" id="UP000503278">
    <property type="component" value="Chromosome"/>
</dbReference>
<dbReference type="KEGG" id="mrob:HH214_06130"/>